<sequence>MTMLDGRRVYTRGDLMERYGLGRSTLEKLYREQEANGHPEAVGSVGSQLAWDAEEWDRWYAARRSGRKVPAGLVTRDELGVRYGLSRHALKKLWSERESNGHPDVALQVGKALYWDEKQWAAWYEGREEGSADNGDADPEALVTLAEAGRILGLAQSSVTVYAKRPPAGWPEPVRQEALGGGRVRRLYRRGDVIAYAETRAAPRNR</sequence>
<evidence type="ECO:0000313" key="1">
    <source>
        <dbReference type="EMBL" id="TYB43969.1"/>
    </source>
</evidence>
<proteinExistence type="predicted"/>
<organism evidence="1 2">
    <name type="scientific">Actinomadura chibensis</name>
    <dbReference type="NCBI Taxonomy" id="392828"/>
    <lineage>
        <taxon>Bacteria</taxon>
        <taxon>Bacillati</taxon>
        <taxon>Actinomycetota</taxon>
        <taxon>Actinomycetes</taxon>
        <taxon>Streptosporangiales</taxon>
        <taxon>Thermomonosporaceae</taxon>
        <taxon>Actinomadura</taxon>
    </lineage>
</organism>
<accession>A0A5D0NHZ9</accession>
<name>A0A5D0NHZ9_9ACTN</name>
<dbReference type="RefSeq" id="WP_067901355.1">
    <property type="nucleotide sequence ID" value="NZ_VSFG01000005.1"/>
</dbReference>
<dbReference type="EMBL" id="VSFG01000005">
    <property type="protein sequence ID" value="TYB43969.1"/>
    <property type="molecule type" value="Genomic_DNA"/>
</dbReference>
<comment type="caution">
    <text evidence="1">The sequence shown here is derived from an EMBL/GenBank/DDBJ whole genome shotgun (WGS) entry which is preliminary data.</text>
</comment>
<keyword evidence="2" id="KW-1185">Reference proteome</keyword>
<evidence type="ECO:0000313" key="2">
    <source>
        <dbReference type="Proteomes" id="UP000323380"/>
    </source>
</evidence>
<dbReference type="Proteomes" id="UP000323380">
    <property type="component" value="Unassembled WGS sequence"/>
</dbReference>
<reference evidence="1 2" key="1">
    <citation type="submission" date="2019-08" db="EMBL/GenBank/DDBJ databases">
        <title>Actinomadura sp. nov. CYP1-5 isolated from mountain soil.</title>
        <authorList>
            <person name="Songsumanus A."/>
            <person name="Kuncharoen N."/>
            <person name="Kudo T."/>
            <person name="Yuki M."/>
            <person name="Igarashi Y."/>
            <person name="Tanasupawat S."/>
        </authorList>
    </citation>
    <scope>NUCLEOTIDE SEQUENCE [LARGE SCALE GENOMIC DNA]</scope>
    <source>
        <strain evidence="1 2">JCM 14158</strain>
    </source>
</reference>
<protein>
    <recommendedName>
        <fullName evidence="3">Helix-turn-helix domain-containing protein</fullName>
    </recommendedName>
</protein>
<evidence type="ECO:0008006" key="3">
    <source>
        <dbReference type="Google" id="ProtNLM"/>
    </source>
</evidence>
<gene>
    <name evidence="1" type="ORF">FXF69_23685</name>
</gene>
<dbReference type="AlphaFoldDB" id="A0A5D0NHZ9"/>